<evidence type="ECO:0000259" key="2">
    <source>
        <dbReference type="Pfam" id="PF08450"/>
    </source>
</evidence>
<comment type="similarity">
    <text evidence="1">Belongs to the SMP-30/CGR1 family.</text>
</comment>
<dbReference type="AlphaFoldDB" id="A0A1G4J2Q9"/>
<dbReference type="OrthoDB" id="423498at2759"/>
<organism evidence="3 4">
    <name type="scientific">Lachancea mirantina</name>
    <dbReference type="NCBI Taxonomy" id="1230905"/>
    <lineage>
        <taxon>Eukaryota</taxon>
        <taxon>Fungi</taxon>
        <taxon>Dikarya</taxon>
        <taxon>Ascomycota</taxon>
        <taxon>Saccharomycotina</taxon>
        <taxon>Saccharomycetes</taxon>
        <taxon>Saccharomycetales</taxon>
        <taxon>Saccharomycetaceae</taxon>
        <taxon>Lachancea</taxon>
    </lineage>
</organism>
<dbReference type="PANTHER" id="PTHR10907:SF47">
    <property type="entry name" value="REGUCALCIN"/>
    <property type="match status" value="1"/>
</dbReference>
<dbReference type="InterPro" id="IPR011042">
    <property type="entry name" value="6-blade_b-propeller_TolB-like"/>
</dbReference>
<dbReference type="Gene3D" id="2.120.10.30">
    <property type="entry name" value="TolB, C-terminal domain"/>
    <property type="match status" value="1"/>
</dbReference>
<dbReference type="EMBL" id="LT598466">
    <property type="protein sequence ID" value="SCU83997.1"/>
    <property type="molecule type" value="Genomic_DNA"/>
</dbReference>
<name>A0A1G4J2Q9_9SACH</name>
<accession>A0A1G4J2Q9</accession>
<evidence type="ECO:0000313" key="3">
    <source>
        <dbReference type="EMBL" id="SCU83997.1"/>
    </source>
</evidence>
<sequence length="345" mass="38437">MAPKQDLALDVYFKDVDPRLSEGITYLAASKTLLWVDIFKGEIHRVTDIDNPRESHKKLSISARNYDGEYTFSKEYPERVGVVFPVDGADSAAEVDEVYFAAKYGIGRGRFSTNQWQYVLPFSLCKAMEYKDPVRLRSNDGNVAPNGDIYVGLMTDFHVDLNKSNEAEGCVLCINLKRGTVDLVWDHIYIPNSINWNPSHDTLYLTDSLNFKVWQMPYVNGTAQPDHKRVFVDFEDLKAEFESPEPDGSVVDVRNGNFVTAVFSTHKIQVYSSSAQLLRELSLTHTPAITCCVFGPNGDLFVTTASADVQEGKDLGPGGGLFRIPAKILGFSETGVQSSKRAPEL</sequence>
<feature type="domain" description="SMP-30/Gluconolactonase/LRE-like region" evidence="2">
    <location>
        <begin position="20"/>
        <end position="305"/>
    </location>
</feature>
<keyword evidence="4" id="KW-1185">Reference proteome</keyword>
<proteinExistence type="inferred from homology"/>
<protein>
    <submittedName>
        <fullName evidence="3">LAMI_0C05732g1_1</fullName>
    </submittedName>
</protein>
<dbReference type="PANTHER" id="PTHR10907">
    <property type="entry name" value="REGUCALCIN"/>
    <property type="match status" value="1"/>
</dbReference>
<dbReference type="Proteomes" id="UP000191024">
    <property type="component" value="Chromosome C"/>
</dbReference>
<dbReference type="SUPFAM" id="SSF63829">
    <property type="entry name" value="Calcium-dependent phosphotriesterase"/>
    <property type="match status" value="1"/>
</dbReference>
<dbReference type="STRING" id="1230905.A0A1G4J2Q9"/>
<dbReference type="Pfam" id="PF08450">
    <property type="entry name" value="SGL"/>
    <property type="match status" value="1"/>
</dbReference>
<evidence type="ECO:0000256" key="1">
    <source>
        <dbReference type="ARBA" id="ARBA00008853"/>
    </source>
</evidence>
<dbReference type="InterPro" id="IPR013658">
    <property type="entry name" value="SGL"/>
</dbReference>
<evidence type="ECO:0000313" key="4">
    <source>
        <dbReference type="Proteomes" id="UP000191024"/>
    </source>
</evidence>
<dbReference type="GO" id="GO:0004341">
    <property type="term" value="F:gluconolactonase activity"/>
    <property type="evidence" value="ECO:0007669"/>
    <property type="project" value="TreeGrafter"/>
</dbReference>
<dbReference type="GO" id="GO:0005509">
    <property type="term" value="F:calcium ion binding"/>
    <property type="evidence" value="ECO:0007669"/>
    <property type="project" value="TreeGrafter"/>
</dbReference>
<reference evidence="4" key="1">
    <citation type="submission" date="2016-03" db="EMBL/GenBank/DDBJ databases">
        <authorList>
            <person name="Devillers H."/>
        </authorList>
    </citation>
    <scope>NUCLEOTIDE SEQUENCE [LARGE SCALE GENOMIC DNA]</scope>
</reference>
<gene>
    <name evidence="3" type="ORF">LAMI_0C05732G</name>
</gene>